<name>A0A2T6A5H8_9RHOB</name>
<keyword evidence="2" id="KW-1185">Reference proteome</keyword>
<dbReference type="AlphaFoldDB" id="A0A2T6A5H8"/>
<dbReference type="Proteomes" id="UP000244224">
    <property type="component" value="Unassembled WGS sequence"/>
</dbReference>
<sequence>MDNCAEIERLDMVTFYPPAPLRQIGEGVFELAKPECRDVQTLYPLIEAGAGRRLVLKDPCDDVGALLRDVVRGEIVMDASGQLRGVWRVDAAKLMEIFDKHPSY</sequence>
<evidence type="ECO:0000313" key="1">
    <source>
        <dbReference type="EMBL" id="PTX39074.1"/>
    </source>
</evidence>
<protein>
    <submittedName>
        <fullName evidence="1">Uncharacterized protein</fullName>
    </submittedName>
</protein>
<comment type="caution">
    <text evidence="1">The sequence shown here is derived from an EMBL/GenBank/DDBJ whole genome shotgun (WGS) entry which is preliminary data.</text>
</comment>
<evidence type="ECO:0000313" key="2">
    <source>
        <dbReference type="Proteomes" id="UP000244224"/>
    </source>
</evidence>
<gene>
    <name evidence="1" type="ORF">C8N34_1396</name>
</gene>
<reference evidence="1 2" key="1">
    <citation type="submission" date="2018-04" db="EMBL/GenBank/DDBJ databases">
        <title>Genomic Encyclopedia of Archaeal and Bacterial Type Strains, Phase II (KMG-II): from individual species to whole genera.</title>
        <authorList>
            <person name="Goeker M."/>
        </authorList>
    </citation>
    <scope>NUCLEOTIDE SEQUENCE [LARGE SCALE GENOMIC DNA]</scope>
    <source>
        <strain evidence="1 2">DSM 21823</strain>
    </source>
</reference>
<dbReference type="EMBL" id="QBKP01000039">
    <property type="protein sequence ID" value="PTX39074.1"/>
    <property type="molecule type" value="Genomic_DNA"/>
</dbReference>
<organism evidence="1 2">
    <name type="scientific">Gemmobacter caeni</name>
    <dbReference type="NCBI Taxonomy" id="589035"/>
    <lineage>
        <taxon>Bacteria</taxon>
        <taxon>Pseudomonadati</taxon>
        <taxon>Pseudomonadota</taxon>
        <taxon>Alphaproteobacteria</taxon>
        <taxon>Rhodobacterales</taxon>
        <taxon>Paracoccaceae</taxon>
        <taxon>Gemmobacter</taxon>
    </lineage>
</organism>
<accession>A0A2T6A5H8</accession>
<proteinExistence type="predicted"/>